<keyword evidence="2" id="KW-1185">Reference proteome</keyword>
<reference evidence="1 2" key="1">
    <citation type="submission" date="2017-02" db="EMBL/GenBank/DDBJ databases">
        <authorList>
            <person name="Peterson S.W."/>
        </authorList>
    </citation>
    <scope>NUCLEOTIDE SEQUENCE [LARGE SCALE GENOMIC DNA]</scope>
    <source>
        <strain evidence="1 2">LSP_Lj1</strain>
    </source>
</reference>
<organism evidence="1 2">
    <name type="scientific">Luteococcus japonicus LSP_Lj1</name>
    <dbReference type="NCBI Taxonomy" id="1255658"/>
    <lineage>
        <taxon>Bacteria</taxon>
        <taxon>Bacillati</taxon>
        <taxon>Actinomycetota</taxon>
        <taxon>Actinomycetes</taxon>
        <taxon>Propionibacteriales</taxon>
        <taxon>Propionibacteriaceae</taxon>
        <taxon>Luteococcus</taxon>
    </lineage>
</organism>
<accession>A0A1R4K5I3</accession>
<name>A0A1R4K5I3_9ACTN</name>
<dbReference type="RefSeq" id="WP_256763716.1">
    <property type="nucleotide sequence ID" value="NZ_FUKQ01000044.1"/>
</dbReference>
<dbReference type="AlphaFoldDB" id="A0A1R4K5I3"/>
<dbReference type="STRING" id="1255658.FM114_11445"/>
<sequence length="40" mass="4469">MWQAGDTEGYSFTGRPGTPIWFELVTTDMAAASSFYTEVF</sequence>
<dbReference type="Proteomes" id="UP000188342">
    <property type="component" value="Unassembled WGS sequence"/>
</dbReference>
<dbReference type="EMBL" id="FUKQ01000044">
    <property type="protein sequence ID" value="SJN39283.1"/>
    <property type="molecule type" value="Genomic_DNA"/>
</dbReference>
<proteinExistence type="predicted"/>
<gene>
    <name evidence="1" type="ORF">FM114_11445</name>
</gene>
<protein>
    <submittedName>
        <fullName evidence="1">Putative hydroxylase</fullName>
    </submittedName>
</protein>
<dbReference type="InterPro" id="IPR029068">
    <property type="entry name" value="Glyas_Bleomycin-R_OHBP_Dase"/>
</dbReference>
<evidence type="ECO:0000313" key="1">
    <source>
        <dbReference type="EMBL" id="SJN39283.1"/>
    </source>
</evidence>
<evidence type="ECO:0000313" key="2">
    <source>
        <dbReference type="Proteomes" id="UP000188342"/>
    </source>
</evidence>
<dbReference type="Gene3D" id="3.10.180.10">
    <property type="entry name" value="2,3-Dihydroxybiphenyl 1,2-Dioxygenase, domain 1"/>
    <property type="match status" value="1"/>
</dbReference>